<reference evidence="2" key="1">
    <citation type="journal article" date="2014" name="Nat. Genet.">
        <title>Genome of the human hookworm Necator americanus.</title>
        <authorList>
            <person name="Tang Y.T."/>
            <person name="Gao X."/>
            <person name="Rosa B.A."/>
            <person name="Abubucker S."/>
            <person name="Hallsworth-Pepin K."/>
            <person name="Martin J."/>
            <person name="Tyagi R."/>
            <person name="Heizer E."/>
            <person name="Zhang X."/>
            <person name="Bhonagiri-Palsikar V."/>
            <person name="Minx P."/>
            <person name="Warren W.C."/>
            <person name="Wang Q."/>
            <person name="Zhan B."/>
            <person name="Hotez P.J."/>
            <person name="Sternberg P.W."/>
            <person name="Dougall A."/>
            <person name="Gaze S.T."/>
            <person name="Mulvenna J."/>
            <person name="Sotillo J."/>
            <person name="Ranganathan S."/>
            <person name="Rabelo E.M."/>
            <person name="Wilson R.K."/>
            <person name="Felgner P.L."/>
            <person name="Bethony J."/>
            <person name="Hawdon J.M."/>
            <person name="Gasser R.B."/>
            <person name="Loukas A."/>
            <person name="Mitreva M."/>
        </authorList>
    </citation>
    <scope>NUCLEOTIDE SEQUENCE [LARGE SCALE GENOMIC DNA]</scope>
</reference>
<dbReference type="AlphaFoldDB" id="W2TRZ6"/>
<proteinExistence type="predicted"/>
<evidence type="ECO:0000313" key="1">
    <source>
        <dbReference type="EMBL" id="ETN84820.1"/>
    </source>
</evidence>
<dbReference type="KEGG" id="nai:NECAME_16996"/>
<evidence type="ECO:0000313" key="2">
    <source>
        <dbReference type="Proteomes" id="UP000053676"/>
    </source>
</evidence>
<dbReference type="Proteomes" id="UP000053676">
    <property type="component" value="Unassembled WGS sequence"/>
</dbReference>
<organism evidence="1 2">
    <name type="scientific">Necator americanus</name>
    <name type="common">Human hookworm</name>
    <dbReference type="NCBI Taxonomy" id="51031"/>
    <lineage>
        <taxon>Eukaryota</taxon>
        <taxon>Metazoa</taxon>
        <taxon>Ecdysozoa</taxon>
        <taxon>Nematoda</taxon>
        <taxon>Chromadorea</taxon>
        <taxon>Rhabditida</taxon>
        <taxon>Rhabditina</taxon>
        <taxon>Rhabditomorpha</taxon>
        <taxon>Strongyloidea</taxon>
        <taxon>Ancylostomatidae</taxon>
        <taxon>Bunostominae</taxon>
        <taxon>Necator</taxon>
    </lineage>
</organism>
<dbReference type="EMBL" id="KI657856">
    <property type="protein sequence ID" value="ETN84820.1"/>
    <property type="molecule type" value="Genomic_DNA"/>
</dbReference>
<dbReference type="OrthoDB" id="5911979at2759"/>
<keyword evidence="2" id="KW-1185">Reference proteome</keyword>
<accession>W2TRZ6</accession>
<gene>
    <name evidence="1" type="ORF">NECAME_16996</name>
</gene>
<protein>
    <submittedName>
        <fullName evidence="1">Uncharacterized protein</fullName>
    </submittedName>
</protein>
<sequence length="73" mass="8858">MESGGFVVYWWFVYWFEEKRNVLHGSEGGFCYPQRDRGSERRRTGCECFKELPPLVKRRKRSYNYIIATKRLS</sequence>
<name>W2TRZ6_NECAM</name>